<proteinExistence type="predicted"/>
<dbReference type="EMBL" id="BMAO01024990">
    <property type="protein sequence ID" value="GFQ99360.1"/>
    <property type="molecule type" value="Genomic_DNA"/>
</dbReference>
<organism evidence="1 2">
    <name type="scientific">Trichonephila clavata</name>
    <name type="common">Joro spider</name>
    <name type="synonym">Nephila clavata</name>
    <dbReference type="NCBI Taxonomy" id="2740835"/>
    <lineage>
        <taxon>Eukaryota</taxon>
        <taxon>Metazoa</taxon>
        <taxon>Ecdysozoa</taxon>
        <taxon>Arthropoda</taxon>
        <taxon>Chelicerata</taxon>
        <taxon>Arachnida</taxon>
        <taxon>Araneae</taxon>
        <taxon>Araneomorphae</taxon>
        <taxon>Entelegynae</taxon>
        <taxon>Araneoidea</taxon>
        <taxon>Nephilidae</taxon>
        <taxon>Trichonephila</taxon>
    </lineage>
</organism>
<comment type="caution">
    <text evidence="1">The sequence shown here is derived from an EMBL/GenBank/DDBJ whole genome shotgun (WGS) entry which is preliminary data.</text>
</comment>
<accession>A0A8X6JAT5</accession>
<dbReference type="Proteomes" id="UP000887116">
    <property type="component" value="Unassembled WGS sequence"/>
</dbReference>
<evidence type="ECO:0000313" key="1">
    <source>
        <dbReference type="EMBL" id="GFQ99360.1"/>
    </source>
</evidence>
<evidence type="ECO:0000313" key="2">
    <source>
        <dbReference type="Proteomes" id="UP000887116"/>
    </source>
</evidence>
<keyword evidence="2" id="KW-1185">Reference proteome</keyword>
<protein>
    <submittedName>
        <fullName evidence="1">Uncharacterized protein</fullName>
    </submittedName>
</protein>
<gene>
    <name evidence="1" type="ORF">TNCT_733751</name>
</gene>
<name>A0A8X6JAT5_TRICU</name>
<reference evidence="1" key="1">
    <citation type="submission" date="2020-07" db="EMBL/GenBank/DDBJ databases">
        <title>Multicomponent nature underlies the extraordinary mechanical properties of spider dragline silk.</title>
        <authorList>
            <person name="Kono N."/>
            <person name="Nakamura H."/>
            <person name="Mori M."/>
            <person name="Yoshida Y."/>
            <person name="Ohtoshi R."/>
            <person name="Malay A.D."/>
            <person name="Moran D.A.P."/>
            <person name="Tomita M."/>
            <person name="Numata K."/>
            <person name="Arakawa K."/>
        </authorList>
    </citation>
    <scope>NUCLEOTIDE SEQUENCE</scope>
</reference>
<dbReference type="AlphaFoldDB" id="A0A8X6JAT5"/>
<sequence>MRMDRLDKTAWSEVDKFVRREIKTILALPHNASVTMPPHITCRPTRNVVVVRSPLLRRILITTWSTLLLNSSHQVMRRWRSLPLLS</sequence>